<dbReference type="VEuPathDB" id="FungiDB:M747DRAFT_294079"/>
<comment type="caution">
    <text evidence="1">The sequence shown here is derived from an EMBL/GenBank/DDBJ whole genome shotgun (WGS) entry which is preliminary data.</text>
</comment>
<dbReference type="VEuPathDB" id="FungiDB:An15g02520"/>
<dbReference type="Proteomes" id="UP000068243">
    <property type="component" value="Unassembled WGS sequence"/>
</dbReference>
<reference evidence="2" key="1">
    <citation type="journal article" date="2016" name="Genome Announc.">
        <title>Draft genome sequence of Aspergillus niger strain An76.</title>
        <authorList>
            <person name="Gong W."/>
            <person name="Cheng Z."/>
            <person name="Zhang H."/>
            <person name="Liu L."/>
            <person name="Gao P."/>
            <person name="Wang L."/>
        </authorList>
    </citation>
    <scope>NUCLEOTIDE SEQUENCE [LARGE SCALE GENOMIC DNA]</scope>
    <source>
        <strain evidence="2">An76</strain>
    </source>
</reference>
<accession>A0A117E0C5</accession>
<dbReference type="VEuPathDB" id="FungiDB:ASPNIDRAFT2_1183532"/>
<gene>
    <name evidence="1" type="ORF">ABL_03830</name>
</gene>
<proteinExistence type="predicted"/>
<dbReference type="PaxDb" id="5061-CADANGAP00011707"/>
<evidence type="ECO:0000313" key="2">
    <source>
        <dbReference type="Proteomes" id="UP000068243"/>
    </source>
</evidence>
<dbReference type="SUPFAM" id="SSF53335">
    <property type="entry name" value="S-adenosyl-L-methionine-dependent methyltransferases"/>
    <property type="match status" value="1"/>
</dbReference>
<organism evidence="1 2">
    <name type="scientific">Aspergillus niger</name>
    <dbReference type="NCBI Taxonomy" id="5061"/>
    <lineage>
        <taxon>Eukaryota</taxon>
        <taxon>Fungi</taxon>
        <taxon>Dikarya</taxon>
        <taxon>Ascomycota</taxon>
        <taxon>Pezizomycotina</taxon>
        <taxon>Eurotiomycetes</taxon>
        <taxon>Eurotiomycetidae</taxon>
        <taxon>Eurotiales</taxon>
        <taxon>Aspergillaceae</taxon>
        <taxon>Aspergillus</taxon>
        <taxon>Aspergillus subgen. Circumdati</taxon>
    </lineage>
</organism>
<dbReference type="VEuPathDB" id="FungiDB:ATCC64974_30670"/>
<dbReference type="VEuPathDB" id="FungiDB:An15g02540"/>
<name>A0A117E0C5_ASPNG</name>
<dbReference type="InterPro" id="IPR029063">
    <property type="entry name" value="SAM-dependent_MTases_sf"/>
</dbReference>
<dbReference type="VEuPathDB" id="FungiDB:ASPNIDRAFT2_1183533"/>
<dbReference type="VEuPathDB" id="FungiDB:ATCC64974_30680"/>
<sequence length="453" mass="51679">MLESNDHQVRRHAIKTIARAICERRENRYQHKDLDNLHIQCLPMPLSADGGPLFEPEFFWPYDKSLPDPDEEIEFSPSSPQEVLDPMDEAHILSDYFGEYISCATLFHKFDWQHNPRQPSDFPCSLCELDIDNPIEWCVGGITGIPGGPRMKCFLLESVDADDEQITRGEILCMCRIMITCLRSRKYSANKVSPVLLISFVGPRHARILLGHHDGTNLVIRQSKRFAFWEQNIPELKILLRWWCSSAVGDTINGVGVFLVWVGVIKELGGLMAFNVARVLVRLLDTIMTTYHDLMPLTMDWSCTLIAHLAWLLPKRPAFTLSIGCGSGLLEALILHNHPNVQTTGIEVSTSVNRYLAEEDFDMVSGTWDLYARAPQAAAWMFVYPREPKLVSKYIEMYGDGPESSVQMIVWLGPRADWADYEPCFRNSSFSDVCIPEDVGMMEFEMLAVMRRR</sequence>
<dbReference type="EMBL" id="BCMY01000005">
    <property type="protein sequence ID" value="GAQ40820.1"/>
    <property type="molecule type" value="Genomic_DNA"/>
</dbReference>
<dbReference type="VEuPathDB" id="FungiDB:M747DRAFT_329794"/>
<dbReference type="AlphaFoldDB" id="A0A117E0C5"/>
<protein>
    <submittedName>
        <fullName evidence="1">Unnamed protein product</fullName>
    </submittedName>
</protein>
<evidence type="ECO:0000313" key="1">
    <source>
        <dbReference type="EMBL" id="GAQ40820.1"/>
    </source>
</evidence>
<dbReference type="OrthoDB" id="4453902at2759"/>